<dbReference type="SUPFAM" id="SSF52954">
    <property type="entry name" value="Class II aaRS ABD-related"/>
    <property type="match status" value="1"/>
</dbReference>
<evidence type="ECO:0000256" key="3">
    <source>
        <dbReference type="ARBA" id="ARBA00022555"/>
    </source>
</evidence>
<comment type="catalytic activity">
    <reaction evidence="12 13">
        <text>tRNA(Thr) + L-threonine + ATP = L-threonyl-tRNA(Thr) + AMP + diphosphate + H(+)</text>
        <dbReference type="Rhea" id="RHEA:24624"/>
        <dbReference type="Rhea" id="RHEA-COMP:9670"/>
        <dbReference type="Rhea" id="RHEA-COMP:9704"/>
        <dbReference type="ChEBI" id="CHEBI:15378"/>
        <dbReference type="ChEBI" id="CHEBI:30616"/>
        <dbReference type="ChEBI" id="CHEBI:33019"/>
        <dbReference type="ChEBI" id="CHEBI:57926"/>
        <dbReference type="ChEBI" id="CHEBI:78442"/>
        <dbReference type="ChEBI" id="CHEBI:78534"/>
        <dbReference type="ChEBI" id="CHEBI:456215"/>
        <dbReference type="EC" id="6.1.1.3"/>
    </reaction>
</comment>
<proteinExistence type="inferred from homology"/>
<comment type="cofactor">
    <cofactor evidence="13">
        <name>Zn(2+)</name>
        <dbReference type="ChEBI" id="CHEBI:29105"/>
    </cofactor>
    <text evidence="13">Binds 1 zinc ion per subunit.</text>
</comment>
<evidence type="ECO:0000256" key="13">
    <source>
        <dbReference type="HAMAP-Rule" id="MF_00184"/>
    </source>
</evidence>
<keyword evidence="10 13" id="KW-0648">Protein biosynthesis</keyword>
<keyword evidence="5 13" id="KW-0479">Metal-binding</keyword>
<dbReference type="NCBIfam" id="TIGR00418">
    <property type="entry name" value="thrS"/>
    <property type="match status" value="1"/>
</dbReference>
<dbReference type="Gene3D" id="3.30.54.20">
    <property type="match status" value="1"/>
</dbReference>
<evidence type="ECO:0000256" key="11">
    <source>
        <dbReference type="ARBA" id="ARBA00023146"/>
    </source>
</evidence>
<dbReference type="PRINTS" id="PR01047">
    <property type="entry name" value="TRNASYNTHTHR"/>
</dbReference>
<feature type="binding site" evidence="13">
    <location>
        <position position="280"/>
    </location>
    <ligand>
        <name>Zn(2+)</name>
        <dbReference type="ChEBI" id="CHEBI:29105"/>
        <note>catalytic</note>
    </ligand>
</feature>
<dbReference type="Gene3D" id="3.40.50.800">
    <property type="entry name" value="Anticodon-binding domain"/>
    <property type="match status" value="1"/>
</dbReference>
<organism evidence="15 16">
    <name type="scientific">Candidatus Falkowbacteria bacterium RIFCSPLOWO2_12_FULL_45_10</name>
    <dbReference type="NCBI Taxonomy" id="1797990"/>
    <lineage>
        <taxon>Bacteria</taxon>
        <taxon>Candidatus Falkowiibacteriota</taxon>
    </lineage>
</organism>
<evidence type="ECO:0000259" key="14">
    <source>
        <dbReference type="PROSITE" id="PS50862"/>
    </source>
</evidence>
<dbReference type="InterPro" id="IPR002314">
    <property type="entry name" value="aa-tRNA-synt_IIb"/>
</dbReference>
<keyword evidence="7 13" id="KW-0862">Zinc</keyword>
<comment type="similarity">
    <text evidence="1 13">Belongs to the class-II aminoacyl-tRNA synthetase family.</text>
</comment>
<feature type="binding site" evidence="13">
    <location>
        <position position="462"/>
    </location>
    <ligand>
        <name>Zn(2+)</name>
        <dbReference type="ChEBI" id="CHEBI:29105"/>
        <note>catalytic</note>
    </ligand>
</feature>
<dbReference type="Gene3D" id="3.30.930.10">
    <property type="entry name" value="Bira Bifunctional Protein, Domain 2"/>
    <property type="match status" value="1"/>
</dbReference>
<dbReference type="GO" id="GO:0004829">
    <property type="term" value="F:threonine-tRNA ligase activity"/>
    <property type="evidence" value="ECO:0007669"/>
    <property type="project" value="UniProtKB-UniRule"/>
</dbReference>
<evidence type="ECO:0000256" key="8">
    <source>
        <dbReference type="ARBA" id="ARBA00022840"/>
    </source>
</evidence>
<dbReference type="HAMAP" id="MF_00184">
    <property type="entry name" value="Thr_tRNA_synth"/>
    <property type="match status" value="1"/>
</dbReference>
<dbReference type="InterPro" id="IPR018163">
    <property type="entry name" value="Thr/Ala-tRNA-synth_IIc_edit"/>
</dbReference>
<evidence type="ECO:0000256" key="6">
    <source>
        <dbReference type="ARBA" id="ARBA00022741"/>
    </source>
</evidence>
<dbReference type="Pfam" id="PF00587">
    <property type="entry name" value="tRNA-synt_2b"/>
    <property type="match status" value="1"/>
</dbReference>
<gene>
    <name evidence="13" type="primary">thrS</name>
    <name evidence="15" type="ORF">A3G56_03065</name>
</gene>
<dbReference type="SUPFAM" id="SSF55186">
    <property type="entry name" value="ThrRS/AlaRS common domain"/>
    <property type="match status" value="1"/>
</dbReference>
<dbReference type="AlphaFoldDB" id="A0A1F5RWE6"/>
<evidence type="ECO:0000313" key="15">
    <source>
        <dbReference type="EMBL" id="OGF18718.1"/>
    </source>
</evidence>
<dbReference type="FunFam" id="3.40.50.800:FF:000001">
    <property type="entry name" value="Threonine--tRNA ligase"/>
    <property type="match status" value="1"/>
</dbReference>
<dbReference type="InterPro" id="IPR004154">
    <property type="entry name" value="Anticodon-bd"/>
</dbReference>
<dbReference type="SUPFAM" id="SSF55681">
    <property type="entry name" value="Class II aaRS and biotin synthetases"/>
    <property type="match status" value="1"/>
</dbReference>
<dbReference type="GO" id="GO:0005524">
    <property type="term" value="F:ATP binding"/>
    <property type="evidence" value="ECO:0007669"/>
    <property type="project" value="UniProtKB-UniRule"/>
</dbReference>
<evidence type="ECO:0000256" key="2">
    <source>
        <dbReference type="ARBA" id="ARBA00022490"/>
    </source>
</evidence>
<feature type="binding site" evidence="13">
    <location>
        <position position="331"/>
    </location>
    <ligand>
        <name>Zn(2+)</name>
        <dbReference type="ChEBI" id="CHEBI:29105"/>
        <note>catalytic</note>
    </ligand>
</feature>
<dbReference type="GO" id="GO:0000049">
    <property type="term" value="F:tRNA binding"/>
    <property type="evidence" value="ECO:0007669"/>
    <property type="project" value="UniProtKB-KW"/>
</dbReference>
<feature type="domain" description="Aminoacyl-transfer RNA synthetases class-II family profile" evidence="14">
    <location>
        <begin position="174"/>
        <end position="485"/>
    </location>
</feature>
<dbReference type="CDD" id="cd00860">
    <property type="entry name" value="ThrRS_anticodon"/>
    <property type="match status" value="1"/>
</dbReference>
<dbReference type="InterPro" id="IPR012947">
    <property type="entry name" value="tRNA_SAD"/>
</dbReference>
<dbReference type="PANTHER" id="PTHR11451:SF56">
    <property type="entry name" value="THREONINE--TRNA LIGASE 1"/>
    <property type="match status" value="1"/>
</dbReference>
<evidence type="ECO:0000256" key="5">
    <source>
        <dbReference type="ARBA" id="ARBA00022723"/>
    </source>
</evidence>
<keyword evidence="6 13" id="KW-0547">Nucleotide-binding</keyword>
<comment type="caution">
    <text evidence="13">Lacks conserved residue(s) required for the propagation of feature annotation.</text>
</comment>
<dbReference type="Pfam" id="PF03129">
    <property type="entry name" value="HGTP_anticodon"/>
    <property type="match status" value="1"/>
</dbReference>
<evidence type="ECO:0000256" key="9">
    <source>
        <dbReference type="ARBA" id="ARBA00022884"/>
    </source>
</evidence>
<reference evidence="15 16" key="1">
    <citation type="journal article" date="2016" name="Nat. Commun.">
        <title>Thousands of microbial genomes shed light on interconnected biogeochemical processes in an aquifer system.</title>
        <authorList>
            <person name="Anantharaman K."/>
            <person name="Brown C.T."/>
            <person name="Hug L.A."/>
            <person name="Sharon I."/>
            <person name="Castelle C.J."/>
            <person name="Probst A.J."/>
            <person name="Thomas B.C."/>
            <person name="Singh A."/>
            <person name="Wilkins M.J."/>
            <person name="Karaoz U."/>
            <person name="Brodie E.L."/>
            <person name="Williams K.H."/>
            <person name="Hubbard S.S."/>
            <person name="Banfield J.F."/>
        </authorList>
    </citation>
    <scope>NUCLEOTIDE SEQUENCE [LARGE SCALE GENOMIC DNA]</scope>
</reference>
<keyword evidence="8 13" id="KW-0067">ATP-binding</keyword>
<dbReference type="InterPro" id="IPR036621">
    <property type="entry name" value="Anticodon-bd_dom_sf"/>
</dbReference>
<comment type="subcellular location">
    <subcellularLocation>
        <location evidence="13">Cytoplasm</location>
    </subcellularLocation>
</comment>
<dbReference type="InterPro" id="IPR045864">
    <property type="entry name" value="aa-tRNA-synth_II/BPL/LPL"/>
</dbReference>
<dbReference type="InterPro" id="IPR002320">
    <property type="entry name" value="Thr-tRNA-ligase_IIa"/>
</dbReference>
<dbReference type="PROSITE" id="PS50862">
    <property type="entry name" value="AA_TRNA_LIGASE_II"/>
    <property type="match status" value="1"/>
</dbReference>
<dbReference type="FunFam" id="3.30.930.10:FF:000002">
    <property type="entry name" value="Threonine--tRNA ligase"/>
    <property type="match status" value="1"/>
</dbReference>
<dbReference type="EMBL" id="MFFX01000041">
    <property type="protein sequence ID" value="OGF18718.1"/>
    <property type="molecule type" value="Genomic_DNA"/>
</dbReference>
<dbReference type="GO" id="GO:0046872">
    <property type="term" value="F:metal ion binding"/>
    <property type="evidence" value="ECO:0007669"/>
    <property type="project" value="UniProtKB-KW"/>
</dbReference>
<evidence type="ECO:0000256" key="12">
    <source>
        <dbReference type="ARBA" id="ARBA00049515"/>
    </source>
</evidence>
<keyword evidence="9 13" id="KW-0694">RNA-binding</keyword>
<sequence length="587" mass="67199">MPKKIIPQSLEAMRHSLAHVLMQALERLYDAIPGVGPAIDNGFYHDFDANHQAAEEDLPTIEAEMKKIIKAKLAITKKVMPIAAGIKLLRAKKYRYTLALAQDLKTAGATEISFYEQGDFINMCKGPHVSSTGDINAAAFKLTKVAGAYWKGDEKNKMIQRIYGVAFASKKALDEHLAMLAEAAKRDHRKIGQEQEIFYIDELVGKGLPIWLPNGTIIKDEIEKFAKEMENKYGYSRVSTPHVAKKELYLTSGHLPYYEYDMYPAMEMDDGTYYLKAMNCPHHHLIYKSKPRSYRDLPVRLAEYGTVYRNELSGTLAGLLRVRSLQMNDAHIYCRPDQLQQEIKSLLELILYYFKVFGFKKYRFRLSKWDPKRGDKYIAEPANWEFAERILREALRESKVEFTEAEDEAAFYGPKIDVQFTSIIGREETMSTIQLDFAAKSRFNLTYVDKKGKDNNEVFVIHRAPLSIHERLMAFLIEHYAGNWPVWLAPAQVKLVAVGEKHVSHCEQLAVELRTHNIRAEVDASDETVGNKIRKAAAEKVPYMLVIGDKETNSSQLSVRERGSKETRNIEKGKFIEEVLEKVRSKK</sequence>
<keyword evidence="3 13" id="KW-0820">tRNA-binding</keyword>
<dbReference type="InterPro" id="IPR047246">
    <property type="entry name" value="ThrRS_anticodon"/>
</dbReference>
<dbReference type="InterPro" id="IPR006195">
    <property type="entry name" value="aa-tRNA-synth_II"/>
</dbReference>
<protein>
    <recommendedName>
        <fullName evidence="13">Threonine--tRNA ligase</fullName>
        <ecNumber evidence="13">6.1.1.3</ecNumber>
    </recommendedName>
    <alternativeName>
        <fullName evidence="13">Threonyl-tRNA synthetase</fullName>
        <shortName evidence="13">ThrRS</shortName>
    </alternativeName>
</protein>
<keyword evidence="4 13" id="KW-0436">Ligase</keyword>
<dbReference type="CDD" id="cd00771">
    <property type="entry name" value="ThrRS_core"/>
    <property type="match status" value="1"/>
</dbReference>
<comment type="subunit">
    <text evidence="13">Homodimer.</text>
</comment>
<dbReference type="FunFam" id="3.30.980.10:FF:000005">
    <property type="entry name" value="Threonyl-tRNA synthetase, mitochondrial"/>
    <property type="match status" value="1"/>
</dbReference>
<dbReference type="SMART" id="SM00863">
    <property type="entry name" value="tRNA_SAD"/>
    <property type="match status" value="1"/>
</dbReference>
<evidence type="ECO:0000256" key="10">
    <source>
        <dbReference type="ARBA" id="ARBA00022917"/>
    </source>
</evidence>
<evidence type="ECO:0000256" key="1">
    <source>
        <dbReference type="ARBA" id="ARBA00008226"/>
    </source>
</evidence>
<dbReference type="GO" id="GO:0006435">
    <property type="term" value="P:threonyl-tRNA aminoacylation"/>
    <property type="evidence" value="ECO:0007669"/>
    <property type="project" value="UniProtKB-UniRule"/>
</dbReference>
<dbReference type="Pfam" id="PF07973">
    <property type="entry name" value="tRNA_SAD"/>
    <property type="match status" value="1"/>
</dbReference>
<evidence type="ECO:0000313" key="16">
    <source>
        <dbReference type="Proteomes" id="UP000178682"/>
    </source>
</evidence>
<dbReference type="PANTHER" id="PTHR11451">
    <property type="entry name" value="THREONINE-TRNA LIGASE"/>
    <property type="match status" value="1"/>
</dbReference>
<evidence type="ECO:0000256" key="7">
    <source>
        <dbReference type="ARBA" id="ARBA00022833"/>
    </source>
</evidence>
<dbReference type="GO" id="GO:0005737">
    <property type="term" value="C:cytoplasm"/>
    <property type="evidence" value="ECO:0007669"/>
    <property type="project" value="UniProtKB-SubCell"/>
</dbReference>
<dbReference type="EC" id="6.1.1.3" evidence="13"/>
<comment type="caution">
    <text evidence="15">The sequence shown here is derived from an EMBL/GenBank/DDBJ whole genome shotgun (WGS) entry which is preliminary data.</text>
</comment>
<dbReference type="Proteomes" id="UP000178682">
    <property type="component" value="Unassembled WGS sequence"/>
</dbReference>
<evidence type="ECO:0000256" key="4">
    <source>
        <dbReference type="ARBA" id="ARBA00022598"/>
    </source>
</evidence>
<name>A0A1F5RWE6_9BACT</name>
<dbReference type="Gene3D" id="3.30.980.10">
    <property type="entry name" value="Threonyl-trna Synthetase, Chain A, domain 2"/>
    <property type="match status" value="1"/>
</dbReference>
<accession>A0A1F5RWE6</accession>
<keyword evidence="2 13" id="KW-0963">Cytoplasm</keyword>
<keyword evidence="11 13" id="KW-0030">Aminoacyl-tRNA synthetase</keyword>
<dbReference type="InterPro" id="IPR033728">
    <property type="entry name" value="ThrRS_core"/>
</dbReference>